<feature type="domain" description="Inner centromere protein ARK-binding" evidence="8">
    <location>
        <begin position="824"/>
        <end position="885"/>
    </location>
</feature>
<evidence type="ECO:0000313" key="10">
    <source>
        <dbReference type="Proteomes" id="UP000823405"/>
    </source>
</evidence>
<feature type="region of interest" description="Disordered" evidence="7">
    <location>
        <begin position="494"/>
        <end position="533"/>
    </location>
</feature>
<feature type="compositionally biased region" description="Basic and acidic residues" evidence="7">
    <location>
        <begin position="29"/>
        <end position="50"/>
    </location>
</feature>
<feature type="compositionally biased region" description="Polar residues" evidence="7">
    <location>
        <begin position="518"/>
        <end position="527"/>
    </location>
</feature>
<feature type="compositionally biased region" description="Polar residues" evidence="7">
    <location>
        <begin position="385"/>
        <end position="395"/>
    </location>
</feature>
<sequence>MRKRTASFQKGSSRHRDSKIDQQQQQQQQHEKEQDQYRVLETEKTNRRDTSSVPPKQPQQHQQESSHHSPLDSAHKLSDHQDMITRSRHSPTTPAEDKSFTSDADKSFTYERGRSFNSENGRSFIAELRASTFKTPAKGHSSREIRSSYSQARATNDMELDSDEYQSMPGSKARDSMTLKSPVNRSDTSMDQDMESPLRTSLIHSAARNRSSSSVAKRSSDFMEPDQHRPVDAESKRPKSSPFIDALIPIRSHSPDIESRETTKADGSTREGRTKFSDPTTATTATTETAITTISRSAEGTFTENGSRWREPELNVLSTKNRGSDPNDRLPTRSTTPSTTPHQRSDYGSSFPQRPSSGIDDVTHGVHDELRSQINGDSIEHRPNGMSNTANQGLDAQSAARKQAERSDSFNHPGNHQDDRSWRQTDRKEETNTLLTARTGRSAAGDEMEQSTRFKPPTSRANLTALSSSYISTSSDTGALRSNKVTMTLPEKRTLGSRRPTTTSSHTGTAAFMPPSRLTKQAPTSIPNGAGSAAESQGFLSAIQSDNSTALQATSNSRMARVGPQSTLKDIQPSGQTVGAGPNGMTSSAVPTGASHVTSSLLGHQGAPPRPPLTSNRAAVEGSGVNGSTSTSLPRPENQGSLLPRKPFALPTTTTSTTTSTAKSVFSLKKPTSRPVLPDGVSSAQLVSSSSASALARPPGSSLAMMQARIDQHAREPTPTRDFHSKTVVTQRTDLNPTASASTSTPSLSSVISSRKESMSIAANGVKAETRVESTQSVSKSTNDGGHVFAVPGPVRHQHSAPSWMTNAAQTDRNHRPFKTILPEINSDEEDSHHDESGTTRMKRKTAIPEWASWEELNRAMEEQKHWNPEEIFGQLPLLDMAEIFPGREKKSNRSRSSSAHWGASDALTPQEVTKYNQDMGWTGKDRVNKTWYEAFNPQLWRILSCSRLLPLGQLSRKAIDRNVHLVHQIRVGKLDQARYGTLERCRNLRKLHLEDERVSEWDLLGMGSSSLTGSAGVAGTGKKTKKVVMAFGSREEGQSHSMPETSIAISGGSLSSSSSSSSSSVADAVDTAAGTSYSLSRETVATKDDETGHLDYDGDDEDEDYDSADRWIELLITLINQNPSLNKISIMMERFEPTAAFWESIEQASALPSDGRTDGSGRGGALKSLECVFTKFPNAQLVTSFLKSLSSLESLVLQHCTFDGPFFPPNILHGRQYPTLQSLTIATNAGIDLQTQLEFIQCFPNLQALSWSIMGSHQLLLPEFCTLLRSHCPHISSLVLSDRNLEPSDLTQILLAIPRLVRFFLRFDTAQSMFNDKEVMDAMKRHFGTLKDLEFGQGPSSVITASVTEEATQDSNGSAAAEGGGGGGGGGGLSGSNASGGEHQHDGHQQQQLEKDMAKDAPWVCLGLKTLHVIMTGDPQNVWLNRSLQHRLFHQLGRLSQLQQLSLGHCILWMYENGYSHHGLDFTLEAGLAKLGGLHKLEELNLEGIYQRLGEKDVEWMLENWPRLRVVEGELHHKKEERIKLDGLMGRKGFKILNHSYRK</sequence>
<feature type="compositionally biased region" description="Polar residues" evidence="7">
    <location>
        <begin position="178"/>
        <end position="191"/>
    </location>
</feature>
<feature type="compositionally biased region" description="Gly residues" evidence="7">
    <location>
        <begin position="1363"/>
        <end position="1375"/>
    </location>
</feature>
<feature type="compositionally biased region" description="Basic and acidic residues" evidence="7">
    <location>
        <begin position="402"/>
        <end position="431"/>
    </location>
</feature>
<feature type="region of interest" description="Disordered" evidence="7">
    <location>
        <begin position="1082"/>
        <end position="1103"/>
    </location>
</feature>
<dbReference type="Pfam" id="PF03941">
    <property type="entry name" value="INCENP_ARK-bind"/>
    <property type="match status" value="1"/>
</dbReference>
<feature type="compositionally biased region" description="Low complexity" evidence="7">
    <location>
        <begin position="51"/>
        <end position="63"/>
    </location>
</feature>
<protein>
    <recommendedName>
        <fullName evidence="8">Inner centromere protein ARK-binding domain-containing protein</fullName>
    </recommendedName>
</protein>
<keyword evidence="10" id="KW-1185">Reference proteome</keyword>
<dbReference type="OrthoDB" id="6123at2759"/>
<evidence type="ECO:0000256" key="5">
    <source>
        <dbReference type="ARBA" id="ARBA00023212"/>
    </source>
</evidence>
<evidence type="ECO:0000256" key="2">
    <source>
        <dbReference type="ARBA" id="ARBA00004186"/>
    </source>
</evidence>
<keyword evidence="6" id="KW-0539">Nucleus</keyword>
<feature type="compositionally biased region" description="Basic and acidic residues" evidence="7">
    <location>
        <begin position="64"/>
        <end position="85"/>
    </location>
</feature>
<feature type="region of interest" description="Disordered" evidence="7">
    <location>
        <begin position="1034"/>
        <end position="1065"/>
    </location>
</feature>
<proteinExistence type="inferred from homology"/>
<evidence type="ECO:0000256" key="6">
    <source>
        <dbReference type="ARBA" id="ARBA00023242"/>
    </source>
</evidence>
<feature type="region of interest" description="Disordered" evidence="7">
    <location>
        <begin position="375"/>
        <end position="461"/>
    </location>
</feature>
<dbReference type="SUPFAM" id="SSF52047">
    <property type="entry name" value="RNI-like"/>
    <property type="match status" value="1"/>
</dbReference>
<comment type="caution">
    <text evidence="9">The sequence shown here is derived from an EMBL/GenBank/DDBJ whole genome shotgun (WGS) entry which is preliminary data.</text>
</comment>
<dbReference type="EMBL" id="JAAAIN010000361">
    <property type="protein sequence ID" value="KAG0315639.1"/>
    <property type="molecule type" value="Genomic_DNA"/>
</dbReference>
<reference evidence="9" key="1">
    <citation type="journal article" date="2020" name="Fungal Divers.">
        <title>Resolving the Mortierellaceae phylogeny through synthesis of multi-gene phylogenetics and phylogenomics.</title>
        <authorList>
            <person name="Vandepol N."/>
            <person name="Liber J."/>
            <person name="Desiro A."/>
            <person name="Na H."/>
            <person name="Kennedy M."/>
            <person name="Barry K."/>
            <person name="Grigoriev I.V."/>
            <person name="Miller A.N."/>
            <person name="O'Donnell K."/>
            <person name="Stajich J.E."/>
            <person name="Bonito G."/>
        </authorList>
    </citation>
    <scope>NUCLEOTIDE SEQUENCE</scope>
    <source>
        <strain evidence="9">NVP60</strain>
    </source>
</reference>
<keyword evidence="4" id="KW-0963">Cytoplasm</keyword>
<feature type="compositionally biased region" description="Low complexity" evidence="7">
    <location>
        <begin position="737"/>
        <end position="753"/>
    </location>
</feature>
<feature type="compositionally biased region" description="Basic and acidic residues" evidence="7">
    <location>
        <begin position="1085"/>
        <end position="1097"/>
    </location>
</feature>
<dbReference type="GO" id="GO:0005634">
    <property type="term" value="C:nucleus"/>
    <property type="evidence" value="ECO:0007669"/>
    <property type="project" value="UniProtKB-SubCell"/>
</dbReference>
<accession>A0A9P6UR34</accession>
<name>A0A9P6UR34_9FUNG</name>
<dbReference type="Gene3D" id="3.80.10.10">
    <property type="entry name" value="Ribonuclease Inhibitor"/>
    <property type="match status" value="1"/>
</dbReference>
<feature type="compositionally biased region" description="Low complexity" evidence="7">
    <location>
        <begin position="652"/>
        <end position="661"/>
    </location>
</feature>
<feature type="compositionally biased region" description="Basic and acidic residues" evidence="7">
    <location>
        <begin position="322"/>
        <end position="331"/>
    </location>
</feature>
<feature type="compositionally biased region" description="Basic and acidic residues" evidence="7">
    <location>
        <begin position="253"/>
        <end position="276"/>
    </location>
</feature>
<feature type="compositionally biased region" description="Low complexity" evidence="7">
    <location>
        <begin position="1047"/>
        <end position="1065"/>
    </location>
</feature>
<evidence type="ECO:0000256" key="4">
    <source>
        <dbReference type="ARBA" id="ARBA00022490"/>
    </source>
</evidence>
<feature type="compositionally biased region" description="Basic and acidic residues" evidence="7">
    <location>
        <begin position="1383"/>
        <end position="1395"/>
    </location>
</feature>
<feature type="compositionally biased region" description="Polar residues" evidence="7">
    <location>
        <begin position="295"/>
        <end position="306"/>
    </location>
</feature>
<feature type="compositionally biased region" description="Polar residues" evidence="7">
    <location>
        <begin position="1"/>
        <end position="11"/>
    </location>
</feature>
<evidence type="ECO:0000256" key="3">
    <source>
        <dbReference type="ARBA" id="ARBA00010042"/>
    </source>
</evidence>
<feature type="compositionally biased region" description="Low complexity" evidence="7">
    <location>
        <begin position="280"/>
        <end position="294"/>
    </location>
</feature>
<evidence type="ECO:0000256" key="7">
    <source>
        <dbReference type="SAM" id="MobiDB-lite"/>
    </source>
</evidence>
<feature type="region of interest" description="Disordered" evidence="7">
    <location>
        <begin position="550"/>
        <end position="681"/>
    </location>
</feature>
<feature type="region of interest" description="Disordered" evidence="7">
    <location>
        <begin position="713"/>
        <end position="753"/>
    </location>
</feature>
<feature type="compositionally biased region" description="Basic and acidic residues" evidence="7">
    <location>
        <begin position="95"/>
        <end position="114"/>
    </location>
</feature>
<feature type="compositionally biased region" description="Polar residues" evidence="7">
    <location>
        <begin position="727"/>
        <end position="736"/>
    </location>
</feature>
<comment type="subcellular location">
    <subcellularLocation>
        <location evidence="2">Cytoplasm</location>
        <location evidence="2">Cytoskeleton</location>
        <location evidence="2">Spindle</location>
    </subcellularLocation>
    <subcellularLocation>
        <location evidence="1">Nucleus</location>
    </subcellularLocation>
</comment>
<dbReference type="InterPro" id="IPR005635">
    <property type="entry name" value="Inner_centromere_prot_ARK-bd"/>
</dbReference>
<comment type="similarity">
    <text evidence="3">Belongs to the INCENP family.</text>
</comment>
<feature type="compositionally biased region" description="Basic and acidic residues" evidence="7">
    <location>
        <begin position="713"/>
        <end position="725"/>
    </location>
</feature>
<feature type="region of interest" description="Disordered" evidence="7">
    <location>
        <begin position="1349"/>
        <end position="1395"/>
    </location>
</feature>
<feature type="region of interest" description="Disordered" evidence="7">
    <location>
        <begin position="1"/>
        <end position="363"/>
    </location>
</feature>
<dbReference type="Proteomes" id="UP000823405">
    <property type="component" value="Unassembled WGS sequence"/>
</dbReference>
<feature type="compositionally biased region" description="Basic and acidic residues" evidence="7">
    <location>
        <begin position="218"/>
        <end position="237"/>
    </location>
</feature>
<gene>
    <name evidence="9" type="ORF">BGZ97_008015</name>
</gene>
<dbReference type="InterPro" id="IPR032675">
    <property type="entry name" value="LRR_dom_sf"/>
</dbReference>
<keyword evidence="5" id="KW-0206">Cytoskeleton</keyword>
<feature type="region of interest" description="Disordered" evidence="7">
    <location>
        <begin position="826"/>
        <end position="845"/>
    </location>
</feature>
<feature type="compositionally biased region" description="Polar residues" evidence="7">
    <location>
        <begin position="584"/>
        <end position="602"/>
    </location>
</feature>
<organism evidence="9 10">
    <name type="scientific">Linnemannia gamsii</name>
    <dbReference type="NCBI Taxonomy" id="64522"/>
    <lineage>
        <taxon>Eukaryota</taxon>
        <taxon>Fungi</taxon>
        <taxon>Fungi incertae sedis</taxon>
        <taxon>Mucoromycota</taxon>
        <taxon>Mortierellomycotina</taxon>
        <taxon>Mortierellomycetes</taxon>
        <taxon>Mortierellales</taxon>
        <taxon>Mortierellaceae</taxon>
        <taxon>Linnemannia</taxon>
    </lineage>
</organism>
<evidence type="ECO:0000256" key="1">
    <source>
        <dbReference type="ARBA" id="ARBA00004123"/>
    </source>
</evidence>
<feature type="compositionally biased region" description="Low complexity" evidence="7">
    <location>
        <begin position="205"/>
        <end position="217"/>
    </location>
</feature>
<feature type="compositionally biased region" description="Polar residues" evidence="7">
    <location>
        <begin position="626"/>
        <end position="641"/>
    </location>
</feature>
<feature type="compositionally biased region" description="Low complexity" evidence="7">
    <location>
        <begin position="332"/>
        <end position="342"/>
    </location>
</feature>
<evidence type="ECO:0000259" key="8">
    <source>
        <dbReference type="Pfam" id="PF03941"/>
    </source>
</evidence>
<feature type="compositionally biased region" description="Polar residues" evidence="7">
    <location>
        <begin position="346"/>
        <end position="356"/>
    </location>
</feature>
<feature type="compositionally biased region" description="Polar residues" evidence="7">
    <location>
        <begin position="499"/>
        <end position="508"/>
    </location>
</feature>
<feature type="compositionally biased region" description="Polar residues" evidence="7">
    <location>
        <begin position="550"/>
        <end position="577"/>
    </location>
</feature>
<dbReference type="GO" id="GO:0005819">
    <property type="term" value="C:spindle"/>
    <property type="evidence" value="ECO:0007669"/>
    <property type="project" value="UniProtKB-SubCell"/>
</dbReference>
<evidence type="ECO:0000313" key="9">
    <source>
        <dbReference type="EMBL" id="KAG0315639.1"/>
    </source>
</evidence>